<organism evidence="1">
    <name type="scientific">sediment metagenome</name>
    <dbReference type="NCBI Taxonomy" id="749907"/>
    <lineage>
        <taxon>unclassified sequences</taxon>
        <taxon>metagenomes</taxon>
        <taxon>ecological metagenomes</taxon>
    </lineage>
</organism>
<evidence type="ECO:0000313" key="1">
    <source>
        <dbReference type="EMBL" id="EFK97559.1"/>
    </source>
</evidence>
<gene>
    <name evidence="1" type="ORF">LDC_0403</name>
</gene>
<sequence>VFAEVKAGPYTPRTAAEFAPWSPAEGTPEAIPFLNRMRRADAGTLLA</sequence>
<proteinExistence type="predicted"/>
<accession>D9PFV8</accession>
<reference evidence="1" key="2">
    <citation type="journal article" date="2011" name="Microb. Ecol.">
        <title>Taxonomic and Functional Metagenomic Profiling of the Microbial Community in the Anoxic Sediment of a Sub-saline Shallow Lake (Laguna de Carrizo, Central Spain).</title>
        <authorList>
            <person name="Ferrer M."/>
            <person name="Guazzaroni M.E."/>
            <person name="Richter M."/>
            <person name="Garcia-Salamanca A."/>
            <person name="Yarza P."/>
            <person name="Suarez-Suarez A."/>
            <person name="Solano J."/>
            <person name="Alcaide M."/>
            <person name="van Dillewijn P."/>
            <person name="Molina-Henares M.A."/>
            <person name="Lopez-Cortes N."/>
            <person name="Al-Ramahi Y."/>
            <person name="Guerrero C."/>
            <person name="Acosta A."/>
            <person name="de Eugenio L.I."/>
            <person name="Martinez V."/>
            <person name="Marques S."/>
            <person name="Rojo F."/>
            <person name="Santero E."/>
            <person name="Genilloud O."/>
            <person name="Perez-Perez J."/>
            <person name="Rossello-Mora R."/>
            <person name="Ramos J.L."/>
        </authorList>
    </citation>
    <scope>NUCLEOTIDE SEQUENCE</scope>
</reference>
<reference evidence="1" key="1">
    <citation type="submission" date="2010-07" db="EMBL/GenBank/DDBJ databases">
        <authorList>
            <consortium name="CONSOLIDER consortium CSD2007-00005"/>
            <person name="Guazzaroni M.-E."/>
            <person name="Richter M."/>
            <person name="Garcia-Salamanca A."/>
            <person name="Yarza P."/>
            <person name="Ferrer M."/>
        </authorList>
    </citation>
    <scope>NUCLEOTIDE SEQUENCE</scope>
</reference>
<comment type="caution">
    <text evidence="1">The sequence shown here is derived from an EMBL/GenBank/DDBJ whole genome shotgun (WGS) entry which is preliminary data.</text>
</comment>
<name>D9PFV8_9ZZZZ</name>
<feature type="non-terminal residue" evidence="1">
    <location>
        <position position="1"/>
    </location>
</feature>
<dbReference type="EMBL" id="ADZX01000129">
    <property type="protein sequence ID" value="EFK97559.1"/>
    <property type="molecule type" value="Genomic_DNA"/>
</dbReference>
<protein>
    <submittedName>
        <fullName evidence="1">Uncharacterized protein</fullName>
    </submittedName>
</protein>
<dbReference type="AlphaFoldDB" id="D9PFV8"/>